<dbReference type="OrthoDB" id="436405at2759"/>
<evidence type="ECO:0000256" key="7">
    <source>
        <dbReference type="ARBA" id="ARBA00023136"/>
    </source>
</evidence>
<dbReference type="EMBL" id="CAJNOC010001060">
    <property type="protein sequence ID" value="CAF0831094.1"/>
    <property type="molecule type" value="Genomic_DNA"/>
</dbReference>
<evidence type="ECO:0000256" key="8">
    <source>
        <dbReference type="RuleBase" id="RU367142"/>
    </source>
</evidence>
<keyword evidence="8" id="KW-0813">Transport</keyword>
<keyword evidence="3 8" id="KW-0812">Transmembrane</keyword>
<evidence type="ECO:0000256" key="4">
    <source>
        <dbReference type="ARBA" id="ARBA00022946"/>
    </source>
</evidence>
<evidence type="ECO:0000313" key="10">
    <source>
        <dbReference type="Proteomes" id="UP000663879"/>
    </source>
</evidence>
<dbReference type="InterPro" id="IPR038552">
    <property type="entry name" value="Tim21_IMS_sf"/>
</dbReference>
<comment type="similarity">
    <text evidence="2 8">Belongs to the TIM21 family.</text>
</comment>
<evidence type="ECO:0000256" key="6">
    <source>
        <dbReference type="ARBA" id="ARBA00023128"/>
    </source>
</evidence>
<dbReference type="GO" id="GO:0005744">
    <property type="term" value="C:TIM23 mitochondrial import inner membrane translocase complex"/>
    <property type="evidence" value="ECO:0007669"/>
    <property type="project" value="UniProtKB-UniRule"/>
</dbReference>
<keyword evidence="5 8" id="KW-1133">Transmembrane helix</keyword>
<evidence type="ECO:0000256" key="3">
    <source>
        <dbReference type="ARBA" id="ARBA00022692"/>
    </source>
</evidence>
<name>A0A813V0Q9_9BILA</name>
<organism evidence="9 10">
    <name type="scientific">Brachionus calyciflorus</name>
    <dbReference type="NCBI Taxonomy" id="104777"/>
    <lineage>
        <taxon>Eukaryota</taxon>
        <taxon>Metazoa</taxon>
        <taxon>Spiralia</taxon>
        <taxon>Gnathifera</taxon>
        <taxon>Rotifera</taxon>
        <taxon>Eurotatoria</taxon>
        <taxon>Monogononta</taxon>
        <taxon>Pseudotrocha</taxon>
        <taxon>Ploima</taxon>
        <taxon>Brachionidae</taxon>
        <taxon>Brachionus</taxon>
    </lineage>
</organism>
<protein>
    <recommendedName>
        <fullName evidence="8">Mitochondrial import inner membrane translocase subunit Tim21</fullName>
    </recommendedName>
</protein>
<comment type="caution">
    <text evidence="9">The sequence shown here is derived from an EMBL/GenBank/DDBJ whole genome shotgun (WGS) entry which is preliminary data.</text>
</comment>
<keyword evidence="10" id="KW-1185">Reference proteome</keyword>
<keyword evidence="7 8" id="KW-0472">Membrane</keyword>
<gene>
    <name evidence="9" type="ORF">OXX778_LOCUS7969</name>
</gene>
<reference evidence="9" key="1">
    <citation type="submission" date="2021-02" db="EMBL/GenBank/DDBJ databases">
        <authorList>
            <person name="Nowell W R."/>
        </authorList>
    </citation>
    <scope>NUCLEOTIDE SEQUENCE</scope>
    <source>
        <strain evidence="9">Ploen Becks lab</strain>
    </source>
</reference>
<dbReference type="Pfam" id="PF08294">
    <property type="entry name" value="TIM21"/>
    <property type="match status" value="1"/>
</dbReference>
<evidence type="ECO:0000256" key="1">
    <source>
        <dbReference type="ARBA" id="ARBA00004304"/>
    </source>
</evidence>
<keyword evidence="6 8" id="KW-0496">Mitochondrion</keyword>
<keyword evidence="8" id="KW-0811">Translocation</keyword>
<dbReference type="Gene3D" id="3.10.450.320">
    <property type="entry name" value="Mitochondrial import inner membrane translocase subunit Tim21"/>
    <property type="match status" value="1"/>
</dbReference>
<dbReference type="InterPro" id="IPR013261">
    <property type="entry name" value="Tim21"/>
</dbReference>
<dbReference type="PANTHER" id="PTHR13032:SF6">
    <property type="entry name" value="MITOCHONDRIAL IMPORT INNER MEMBRANE TRANSLOCASE SUBUNIT TIM21"/>
    <property type="match status" value="1"/>
</dbReference>
<comment type="function">
    <text evidence="8">Essential component of the TIM23 complex, a complex that mediates the translocation of transit peptide-containing proteins across the mitochondrial inner membrane.</text>
</comment>
<dbReference type="PANTHER" id="PTHR13032">
    <property type="entry name" value="MITOCHONDRIAL IMPORT INNER MEMBRANE TRANSLOCASE SUBUNIT TIM21"/>
    <property type="match status" value="1"/>
</dbReference>
<dbReference type="AlphaFoldDB" id="A0A813V0Q9"/>
<comment type="subunit">
    <text evidence="8">Component of the TIM23 complex.</text>
</comment>
<comment type="subcellular location">
    <subcellularLocation>
        <location evidence="8">Mitochondrion inner membrane</location>
        <topology evidence="8">Single-pass membrane protein</topology>
    </subcellularLocation>
    <subcellularLocation>
        <location evidence="1">Mitochondrion membrane</location>
        <topology evidence="1">Single-pass membrane protein</topology>
    </subcellularLocation>
</comment>
<keyword evidence="8" id="KW-0653">Protein transport</keyword>
<proteinExistence type="inferred from homology"/>
<sequence length="240" mass="27638">MLIVSKKFFNRIFICKHHIQLYHSELFFSNKTSIITSLNNNKILFVNQEHLRQISNYSYNLQQKSVNHQENNKSVIESSFRDSNISTHVTGAKRAKQAAKDVGNGIILLGGAGLLVGIFYFLFSELFSRESPSGIYDESSKICLNNPKVQDALGHPIKVHAESGGRRVFQIKHKLYMDEGQIFLILNYYLEGPRNKGDVFVKCKKNDKTGKFEYEHIIVKLQYVHNGERKILVKHKEDTF</sequence>
<feature type="transmembrane region" description="Helical" evidence="8">
    <location>
        <begin position="102"/>
        <end position="123"/>
    </location>
</feature>
<dbReference type="Proteomes" id="UP000663879">
    <property type="component" value="Unassembled WGS sequence"/>
</dbReference>
<dbReference type="GO" id="GO:0030150">
    <property type="term" value="P:protein import into mitochondrial matrix"/>
    <property type="evidence" value="ECO:0007669"/>
    <property type="project" value="UniProtKB-UniRule"/>
</dbReference>
<evidence type="ECO:0000313" key="9">
    <source>
        <dbReference type="EMBL" id="CAF0831094.1"/>
    </source>
</evidence>
<accession>A0A813V0Q9</accession>
<keyword evidence="8" id="KW-0999">Mitochondrion inner membrane</keyword>
<evidence type="ECO:0000256" key="5">
    <source>
        <dbReference type="ARBA" id="ARBA00022989"/>
    </source>
</evidence>
<evidence type="ECO:0000256" key="2">
    <source>
        <dbReference type="ARBA" id="ARBA00010867"/>
    </source>
</evidence>
<keyword evidence="4" id="KW-0809">Transit peptide</keyword>